<sequence>MPLKPHKWGYKLFVLYGVSGFAYKVEIYTEMENVVSKRKNCEPGIGASVINTCLLYRHVSATKCLNRNKTMNLADFKMEVATAFGMTGKQTLSKRGKPSELNQQFAEKKKGPATHIPPSDVRLDQMQHLPE</sequence>
<name>A0ABQ9I089_9NEOP</name>
<gene>
    <name evidence="2" type="ORF">PR048_009563</name>
</gene>
<proteinExistence type="predicted"/>
<accession>A0ABQ9I089</accession>
<comment type="caution">
    <text evidence="2">The sequence shown here is derived from an EMBL/GenBank/DDBJ whole genome shotgun (WGS) entry which is preliminary data.</text>
</comment>
<dbReference type="PANTHER" id="PTHR47272">
    <property type="entry name" value="DDE_TNP_1_7 DOMAIN-CONTAINING PROTEIN"/>
    <property type="match status" value="1"/>
</dbReference>
<evidence type="ECO:0000313" key="2">
    <source>
        <dbReference type="EMBL" id="KAJ8890057.1"/>
    </source>
</evidence>
<protein>
    <submittedName>
        <fullName evidence="2">Uncharacterized protein</fullName>
    </submittedName>
</protein>
<reference evidence="2 3" key="1">
    <citation type="submission" date="2023-02" db="EMBL/GenBank/DDBJ databases">
        <title>LHISI_Scaffold_Assembly.</title>
        <authorList>
            <person name="Stuart O.P."/>
            <person name="Cleave R."/>
            <person name="Magrath M.J.L."/>
            <person name="Mikheyev A.S."/>
        </authorList>
    </citation>
    <scope>NUCLEOTIDE SEQUENCE [LARGE SCALE GENOMIC DNA]</scope>
    <source>
        <strain evidence="2">Daus_M_001</strain>
        <tissue evidence="2">Leg muscle</tissue>
    </source>
</reference>
<feature type="compositionally biased region" description="Basic and acidic residues" evidence="1">
    <location>
        <begin position="121"/>
        <end position="131"/>
    </location>
</feature>
<dbReference type="EMBL" id="JARBHB010000003">
    <property type="protein sequence ID" value="KAJ8890057.1"/>
    <property type="molecule type" value="Genomic_DNA"/>
</dbReference>
<dbReference type="Proteomes" id="UP001159363">
    <property type="component" value="Chromosome 3"/>
</dbReference>
<feature type="region of interest" description="Disordered" evidence="1">
    <location>
        <begin position="89"/>
        <end position="131"/>
    </location>
</feature>
<evidence type="ECO:0000313" key="3">
    <source>
        <dbReference type="Proteomes" id="UP001159363"/>
    </source>
</evidence>
<organism evidence="2 3">
    <name type="scientific">Dryococelus australis</name>
    <dbReference type="NCBI Taxonomy" id="614101"/>
    <lineage>
        <taxon>Eukaryota</taxon>
        <taxon>Metazoa</taxon>
        <taxon>Ecdysozoa</taxon>
        <taxon>Arthropoda</taxon>
        <taxon>Hexapoda</taxon>
        <taxon>Insecta</taxon>
        <taxon>Pterygota</taxon>
        <taxon>Neoptera</taxon>
        <taxon>Polyneoptera</taxon>
        <taxon>Phasmatodea</taxon>
        <taxon>Verophasmatodea</taxon>
        <taxon>Anareolatae</taxon>
        <taxon>Phasmatidae</taxon>
        <taxon>Eurycanthinae</taxon>
        <taxon>Dryococelus</taxon>
    </lineage>
</organism>
<keyword evidence="3" id="KW-1185">Reference proteome</keyword>
<evidence type="ECO:0000256" key="1">
    <source>
        <dbReference type="SAM" id="MobiDB-lite"/>
    </source>
</evidence>